<dbReference type="InterPro" id="IPR000225">
    <property type="entry name" value="Armadillo"/>
</dbReference>
<dbReference type="SMART" id="SM00185">
    <property type="entry name" value="ARM"/>
    <property type="match status" value="4"/>
</dbReference>
<dbReference type="PANTHER" id="PTHR23316">
    <property type="entry name" value="IMPORTIN ALPHA"/>
    <property type="match status" value="1"/>
</dbReference>
<dbReference type="Gene3D" id="1.25.10.10">
    <property type="entry name" value="Leucine-rich Repeat Variant"/>
    <property type="match status" value="1"/>
</dbReference>
<dbReference type="InterPro" id="IPR016024">
    <property type="entry name" value="ARM-type_fold"/>
</dbReference>
<keyword evidence="4" id="KW-0653">Protein transport</keyword>
<evidence type="ECO:0000256" key="3">
    <source>
        <dbReference type="ARBA" id="ARBA00022737"/>
    </source>
</evidence>
<reference evidence="5" key="1">
    <citation type="journal article" date="2014" name="Nat. Commun.">
        <title>The emerging biofuel crop Camelina sativa retains a highly undifferentiated hexaploid genome structure.</title>
        <authorList>
            <person name="Kagale S."/>
            <person name="Koh C."/>
            <person name="Nixon J."/>
            <person name="Bollina V."/>
            <person name="Clarke W.E."/>
            <person name="Tuteja R."/>
            <person name="Spillane C."/>
            <person name="Robinson S.J."/>
            <person name="Links M.G."/>
            <person name="Clarke C."/>
            <person name="Higgins E.E."/>
            <person name="Huebert T."/>
            <person name="Sharpe A.G."/>
            <person name="Parkin I.A."/>
        </authorList>
    </citation>
    <scope>NUCLEOTIDE SEQUENCE [LARGE SCALE GENOMIC DNA]</scope>
    <source>
        <strain evidence="5">cv. DH55</strain>
    </source>
</reference>
<evidence type="ECO:0000313" key="5">
    <source>
        <dbReference type="Proteomes" id="UP000694864"/>
    </source>
</evidence>
<keyword evidence="2" id="KW-0813">Transport</keyword>
<keyword evidence="3" id="KW-0677">Repeat</keyword>
<organism evidence="5 6">
    <name type="scientific">Camelina sativa</name>
    <name type="common">False flax</name>
    <name type="synonym">Myagrum sativum</name>
    <dbReference type="NCBI Taxonomy" id="90675"/>
    <lineage>
        <taxon>Eukaryota</taxon>
        <taxon>Viridiplantae</taxon>
        <taxon>Streptophyta</taxon>
        <taxon>Embryophyta</taxon>
        <taxon>Tracheophyta</taxon>
        <taxon>Spermatophyta</taxon>
        <taxon>Magnoliopsida</taxon>
        <taxon>eudicotyledons</taxon>
        <taxon>Gunneridae</taxon>
        <taxon>Pentapetalae</taxon>
        <taxon>rosids</taxon>
        <taxon>malvids</taxon>
        <taxon>Brassicales</taxon>
        <taxon>Brassicaceae</taxon>
        <taxon>Camelineae</taxon>
        <taxon>Camelina</taxon>
    </lineage>
</organism>
<gene>
    <name evidence="6" type="primary">LOC104703276</name>
</gene>
<evidence type="ECO:0000256" key="1">
    <source>
        <dbReference type="ARBA" id="ARBA00010394"/>
    </source>
</evidence>
<comment type="similarity">
    <text evidence="1">Belongs to the importin alpha family.</text>
</comment>
<evidence type="ECO:0000256" key="2">
    <source>
        <dbReference type="ARBA" id="ARBA00022448"/>
    </source>
</evidence>
<dbReference type="InterPro" id="IPR011989">
    <property type="entry name" value="ARM-like"/>
</dbReference>
<keyword evidence="5" id="KW-1185">Reference proteome</keyword>
<evidence type="ECO:0000313" key="6">
    <source>
        <dbReference type="RefSeq" id="XP_010417581.1"/>
    </source>
</evidence>
<proteinExistence type="inferred from homology"/>
<accession>A0ABM0SXJ8</accession>
<dbReference type="Proteomes" id="UP000694864">
    <property type="component" value="Chromosome 7"/>
</dbReference>
<dbReference type="GeneID" id="104703276"/>
<reference evidence="6" key="2">
    <citation type="submission" date="2025-08" db="UniProtKB">
        <authorList>
            <consortium name="RefSeq"/>
        </authorList>
    </citation>
    <scope>IDENTIFICATION</scope>
    <source>
        <tissue evidence="6">Leaf</tissue>
    </source>
</reference>
<name>A0ABM0SXJ8_CAMSA</name>
<evidence type="ECO:0000256" key="4">
    <source>
        <dbReference type="ARBA" id="ARBA00022927"/>
    </source>
</evidence>
<sequence length="290" mass="31837">MPPLLALFTANPTLEMLRAAAATLSAFFRASPFPAVDPDIPVLALLLRLNHCDDALKSAVVVVSNLSGGSNSETIQRICHSEIISALVSLFQHSTALIQREALGTIFNIVAALDSQHTQIVVENGVLPGLFRLLTNTEDSEVMKKICQIVFNIAVLDRSSVIESGITKHIIHLLNLNDTEIKTYALRTIFTITSEQNHDHIRLLVSQGCIEGLSNVLDPTEGDIVLAALGVLEVIFEVETNGGGEDFPYRRMFIQAGGLQQMDEAVFTHADDHDINLRYDRIIMGYFKDS</sequence>
<dbReference type="SUPFAM" id="SSF48371">
    <property type="entry name" value="ARM repeat"/>
    <property type="match status" value="1"/>
</dbReference>
<dbReference type="Pfam" id="PF00514">
    <property type="entry name" value="Arm"/>
    <property type="match status" value="1"/>
</dbReference>
<dbReference type="RefSeq" id="XP_010417581.1">
    <property type="nucleotide sequence ID" value="XM_010419279.1"/>
</dbReference>
<protein>
    <submittedName>
        <fullName evidence="6">Importin subunit alpha-6-like</fullName>
    </submittedName>
</protein>